<sequence length="81" mass="9079">MFARIAPPFVCSANVLYLIFGAITPGIGYDRLRFFAVALYDAWMPLAAIIIVTSIPLCQPKFARHTACRIAVHSIRREELL</sequence>
<reference evidence="2" key="1">
    <citation type="journal article" date="2008" name="Nat. Genet.">
        <title>The Pristionchus pacificus genome provides a unique perspective on nematode lifestyle and parasitism.</title>
        <authorList>
            <person name="Dieterich C."/>
            <person name="Clifton S.W."/>
            <person name="Schuster L.N."/>
            <person name="Chinwalla A."/>
            <person name="Delehaunty K."/>
            <person name="Dinkelacker I."/>
            <person name="Fulton L."/>
            <person name="Fulton R."/>
            <person name="Godfrey J."/>
            <person name="Minx P."/>
            <person name="Mitreva M."/>
            <person name="Roeseler W."/>
            <person name="Tian H."/>
            <person name="Witte H."/>
            <person name="Yang S.P."/>
            <person name="Wilson R.K."/>
            <person name="Sommer R.J."/>
        </authorList>
    </citation>
    <scope>NUCLEOTIDE SEQUENCE [LARGE SCALE GENOMIC DNA]</scope>
    <source>
        <strain evidence="2">PS312</strain>
    </source>
</reference>
<accession>A0A2A6CMC4</accession>
<protein>
    <submittedName>
        <fullName evidence="1">Uncharacterized protein</fullName>
    </submittedName>
</protein>
<dbReference type="Proteomes" id="UP000005239">
    <property type="component" value="Unassembled WGS sequence"/>
</dbReference>
<dbReference type="AlphaFoldDB" id="A0A2A6CMC4"/>
<accession>A0A8R1Z0F9</accession>
<name>A0A2A6CMC4_PRIPA</name>
<evidence type="ECO:0000313" key="2">
    <source>
        <dbReference type="Proteomes" id="UP000005239"/>
    </source>
</evidence>
<dbReference type="EnsemblMetazoa" id="PPA41718.1">
    <property type="protein sequence ID" value="PPA41718.1"/>
    <property type="gene ID" value="WBGene00280087"/>
</dbReference>
<keyword evidence="2" id="KW-1185">Reference proteome</keyword>
<evidence type="ECO:0000313" key="1">
    <source>
        <dbReference type="EnsemblMetazoa" id="PPA41718.1"/>
    </source>
</evidence>
<organism evidence="1 2">
    <name type="scientific">Pristionchus pacificus</name>
    <name type="common">Parasitic nematode worm</name>
    <dbReference type="NCBI Taxonomy" id="54126"/>
    <lineage>
        <taxon>Eukaryota</taxon>
        <taxon>Metazoa</taxon>
        <taxon>Ecdysozoa</taxon>
        <taxon>Nematoda</taxon>
        <taxon>Chromadorea</taxon>
        <taxon>Rhabditida</taxon>
        <taxon>Rhabditina</taxon>
        <taxon>Diplogasteromorpha</taxon>
        <taxon>Diplogasteroidea</taxon>
        <taxon>Neodiplogasteridae</taxon>
        <taxon>Pristionchus</taxon>
    </lineage>
</organism>
<proteinExistence type="predicted"/>
<gene>
    <name evidence="1" type="primary">WBGene00280087</name>
</gene>
<reference evidence="1" key="2">
    <citation type="submission" date="2022-06" db="UniProtKB">
        <authorList>
            <consortium name="EnsemblMetazoa"/>
        </authorList>
    </citation>
    <scope>IDENTIFICATION</scope>
    <source>
        <strain evidence="1">PS312</strain>
    </source>
</reference>